<gene>
    <name evidence="5" type="primary">HIR3</name>
    <name evidence="5" type="ORF">BGZ65_006981</name>
</gene>
<dbReference type="PANTHER" id="PTHR15502:SF7">
    <property type="entry name" value="CALCINEURIN-BINDING PROTEIN CABIN-1"/>
    <property type="match status" value="1"/>
</dbReference>
<evidence type="ECO:0000256" key="1">
    <source>
        <dbReference type="ARBA" id="ARBA00004123"/>
    </source>
</evidence>
<comment type="subcellular location">
    <subcellularLocation>
        <location evidence="1">Nucleus</location>
    </subcellularLocation>
</comment>
<dbReference type="GO" id="GO:0005634">
    <property type="term" value="C:nucleus"/>
    <property type="evidence" value="ECO:0007669"/>
    <property type="project" value="UniProtKB-SubCell"/>
</dbReference>
<dbReference type="OrthoDB" id="77564at2759"/>
<feature type="region of interest" description="Disordered" evidence="4">
    <location>
        <begin position="1735"/>
        <end position="1764"/>
    </location>
</feature>
<feature type="compositionally biased region" description="Basic and acidic residues" evidence="4">
    <location>
        <begin position="1241"/>
        <end position="1253"/>
    </location>
</feature>
<feature type="compositionally biased region" description="Basic and acidic residues" evidence="4">
    <location>
        <begin position="387"/>
        <end position="401"/>
    </location>
</feature>
<evidence type="ECO:0000313" key="5">
    <source>
        <dbReference type="EMBL" id="KAF9962962.1"/>
    </source>
</evidence>
<dbReference type="InterPro" id="IPR033053">
    <property type="entry name" value="Hir3/CABIN1"/>
</dbReference>
<reference evidence="5" key="1">
    <citation type="journal article" date="2020" name="Fungal Divers.">
        <title>Resolving the Mortierellaceae phylogeny through synthesis of multi-gene phylogenetics and phylogenomics.</title>
        <authorList>
            <person name="Vandepol N."/>
            <person name="Liber J."/>
            <person name="Desiro A."/>
            <person name="Na H."/>
            <person name="Kennedy M."/>
            <person name="Barry K."/>
            <person name="Grigoriev I.V."/>
            <person name="Miller A.N."/>
            <person name="O'Donnell K."/>
            <person name="Stajich J.E."/>
            <person name="Bonito G."/>
        </authorList>
    </citation>
    <scope>NUCLEOTIDE SEQUENCE</scope>
    <source>
        <strain evidence="5">MES-2147</strain>
    </source>
</reference>
<comment type="caution">
    <text evidence="5">The sequence shown here is derived from an EMBL/GenBank/DDBJ whole genome shotgun (WGS) entry which is preliminary data.</text>
</comment>
<feature type="compositionally biased region" description="Basic and acidic residues" evidence="4">
    <location>
        <begin position="1979"/>
        <end position="1988"/>
    </location>
</feature>
<evidence type="ECO:0000313" key="6">
    <source>
        <dbReference type="Proteomes" id="UP000749646"/>
    </source>
</evidence>
<dbReference type="GO" id="GO:0006325">
    <property type="term" value="P:chromatin organization"/>
    <property type="evidence" value="ECO:0007669"/>
    <property type="project" value="InterPro"/>
</dbReference>
<comment type="similarity">
    <text evidence="2">Belongs to the HIR3 family.</text>
</comment>
<feature type="compositionally biased region" description="Basic and acidic residues" evidence="4">
    <location>
        <begin position="1822"/>
        <end position="1837"/>
    </location>
</feature>
<dbReference type="SUPFAM" id="SSF48452">
    <property type="entry name" value="TPR-like"/>
    <property type="match status" value="2"/>
</dbReference>
<dbReference type="GO" id="GO:0000417">
    <property type="term" value="C:HIR complex"/>
    <property type="evidence" value="ECO:0007669"/>
    <property type="project" value="TreeGrafter"/>
</dbReference>
<protein>
    <submittedName>
        <fullName evidence="5">Histone transcription regulator 3</fullName>
    </submittedName>
</protein>
<name>A0A9P6J5P4_9FUNG</name>
<dbReference type="InterPro" id="IPR011990">
    <property type="entry name" value="TPR-like_helical_dom_sf"/>
</dbReference>
<dbReference type="Gene3D" id="1.25.40.10">
    <property type="entry name" value="Tetratricopeptide repeat domain"/>
    <property type="match status" value="1"/>
</dbReference>
<sequence>MIRFAVLNEEELSRSKDEESVEIQAEKCLGLYESAIRQLQNGQLKESQRMLKNLIDSDLLQKIDNDAEIAAHGTPLRRLQYLVYTNYAYILEQVEDNASALQFYLKAIAFDNSDVSLWAKIGTLAASEKKFKLARYALECGLQQPRPEGSNGSAGDSIFTGTLTEQDLTPSQWTCLETLCEVLYDIGDYTACEDYIQRALRVSPYFQRGLELQGLIRSRLQDKQDQNDIFCNVLDGPIETKFSSSVKEVLLDDPSWLNLGEQLLEEYRALRADPEKEFYNRRLVITAKKIHNEDTGMDEDPVGNESSATLEGETVMEEAVLSEAKAASESAAQDPAEPSVSIPACSEETVDPGDKEGTETEQSAAIKRKKKELEERSGLRTSKRVRDKREQFEETKRKREEEEQELLAKYRIVLSKFGMDIENGHISGSSPDALKSEDIFPNGISGLLAIFNRHLERPNALVHASTIEHVQQMNEQNSGVVEYLCEFVLVVLAGLTSLDSEPNWQKRWPSGLRTVVITIISIIEDHLHEYLNQETQLDALDNELEQRIKLELQLSICEMYLDEMVHAILHPFTIIARKGKGTRKVDAEHVSKLDRQFQRWSYLAGLGVEIPLRNFTWKSADTYMMPWIRAAALRFKWMLGRHAQCLGHAADAISRFEDCVQELKGDSSLVILMPNCKYDATVDIERIQERLSRLKMHQYVLDSARLFDERDYNAVITRLEPIFLRKGEGHRGSPLVREERVESNIADTIGGSLSEKLELMGLLYKSCEGLEDRLRQFHCITEMFVLVVETLVNTITDKSEASEAWFLFGQVCQKLYLLRETLQSTSLLNLLHSLEDRLLQRLVCCALAVARLGFVNVLHQDRLVDDDIKLSYSDLLKNRPHLEQFNLILMRSWLVLLLLIPGWIRKESEDDLQGVGKLMPEPLPLNTIPLDMKAMDLDPETVQRVLSRPLTSNSTSNLGVYICPSQGLYMELIALVHDDLGIREICGIDNNELIKLALKVSSPMQGAFYRKEENQCYYCFYGISLSVDGQYPIEHSSEPVDFDQKAAVEFFPLLQRSLSDKVLRGQVRSDIKDAVDRLEEALGSPPYESNSILEMNRQLIDGYLASEINFADAIQINSKNQLPTMPQPPSSKLPSVYGRIYAIHGKIFLAQFRNKAKNNQFKPLEDLQHAIDQFKTDIHVNPDCWDSWYSLATCYAFLADENLVFSALDIKNNFSKITDLQKRAFHCFSQAVRLAPKRTSRIQDNDSISREAESQASNDMGSSWNDSSQQNNDQERAPSEDRESLKSEEINDKQKHTDRDRDKDRDRDTDIDQEWYQRQASFWFDFGNLVHGIMSKPMRMEAMRRTGGLESISEVGEPVMVPVAEPTEEQVYKFAAFCFKRSLMLNDQNWRTPFMLGKCIEKLNGKPSQVLAMYKMAADKVPYRSGQPGNEKIFEASYKIISTLSKYLTDNKIKASVVESLMSKTLAKSKLSATDGESFIFEPPKEYLQVIQSDPPSEQDIQKKEKLHAFRLLCEGLARIRHTDKRHWHHRPVFRQAWILYHIYHDVERAKTEMLSLFQIKSNIKTLVSSVWKPEFERSGKHFIYVGEYTKFLIVLAKETNDVETLNSLARKIRRANGLLLDLKEIWELLYESYLAVLAALVGPPPMIAVAEVIPRTEFREKAAIYEARMFEQAATLPGLTVLQRLCELKKLNDKMAPEGQIGHLLAVCYSKLFIEVGGGELYPKELVRQLSNNMEPYATPNDGSESNDAGAAEGSARDIMGNGSVSTKRALVADMEDDQEGARLKMAKLTSGAQASGNILSQSQATSAPNGSLPAIVIDGTEVKDGEQGEAEERSTAPDLTLINNNGDATASRDAPSSPALSPHTKDVDTTSAMDVEPDMEDWKNRKKISAAELASRATVMCKAPPPSLKAPQSLQSKLAGPDSQAAQEDASMVGPSDETGDVVMELADKADKAVKMDPSRTVKTEANDGALASSLKYPEEGEDKPNGSETEIGDSRAEGNE</sequence>
<keyword evidence="6" id="KW-1185">Reference proteome</keyword>
<feature type="region of interest" description="Disordered" evidence="4">
    <location>
        <begin position="1239"/>
        <end position="1308"/>
    </location>
</feature>
<feature type="compositionally biased region" description="Basic and acidic residues" evidence="4">
    <location>
        <begin position="1948"/>
        <end position="1968"/>
    </location>
</feature>
<dbReference type="Proteomes" id="UP000749646">
    <property type="component" value="Unassembled WGS sequence"/>
</dbReference>
<feature type="compositionally biased region" description="Basic and acidic residues" evidence="4">
    <location>
        <begin position="1273"/>
        <end position="1308"/>
    </location>
</feature>
<feature type="compositionally biased region" description="Low complexity" evidence="4">
    <location>
        <begin position="1262"/>
        <end position="1272"/>
    </location>
</feature>
<dbReference type="EMBL" id="JAAAHW010006339">
    <property type="protein sequence ID" value="KAF9962962.1"/>
    <property type="molecule type" value="Genomic_DNA"/>
</dbReference>
<evidence type="ECO:0000256" key="2">
    <source>
        <dbReference type="ARBA" id="ARBA00007335"/>
    </source>
</evidence>
<dbReference type="GO" id="GO:0031491">
    <property type="term" value="F:nucleosome binding"/>
    <property type="evidence" value="ECO:0007669"/>
    <property type="project" value="TreeGrafter"/>
</dbReference>
<feature type="region of interest" description="Disordered" evidence="4">
    <location>
        <begin position="1822"/>
        <end position="1886"/>
    </location>
</feature>
<feature type="region of interest" description="Disordered" evidence="4">
    <location>
        <begin position="322"/>
        <end position="401"/>
    </location>
</feature>
<proteinExistence type="inferred from homology"/>
<keyword evidence="3" id="KW-0539">Nucleus</keyword>
<evidence type="ECO:0000256" key="4">
    <source>
        <dbReference type="SAM" id="MobiDB-lite"/>
    </source>
</evidence>
<feature type="region of interest" description="Disordered" evidence="4">
    <location>
        <begin position="1901"/>
        <end position="2003"/>
    </location>
</feature>
<organism evidence="5 6">
    <name type="scientific">Modicella reniformis</name>
    <dbReference type="NCBI Taxonomy" id="1440133"/>
    <lineage>
        <taxon>Eukaryota</taxon>
        <taxon>Fungi</taxon>
        <taxon>Fungi incertae sedis</taxon>
        <taxon>Mucoromycota</taxon>
        <taxon>Mortierellomycotina</taxon>
        <taxon>Mortierellomycetes</taxon>
        <taxon>Mortierellales</taxon>
        <taxon>Mortierellaceae</taxon>
        <taxon>Modicella</taxon>
    </lineage>
</organism>
<dbReference type="PANTHER" id="PTHR15502">
    <property type="entry name" value="CALCINEURIN-BINDING PROTEIN CABIN 1-RELATED"/>
    <property type="match status" value="1"/>
</dbReference>
<feature type="compositionally biased region" description="Low complexity" evidence="4">
    <location>
        <begin position="322"/>
        <end position="339"/>
    </location>
</feature>
<evidence type="ECO:0000256" key="3">
    <source>
        <dbReference type="ARBA" id="ARBA00023242"/>
    </source>
</evidence>
<accession>A0A9P6J5P4</accession>